<comment type="caution">
    <text evidence="1">The sequence shown here is derived from an EMBL/GenBank/DDBJ whole genome shotgun (WGS) entry which is preliminary data.</text>
</comment>
<dbReference type="EMBL" id="QLMJ01000007">
    <property type="protein sequence ID" value="RAK36879.1"/>
    <property type="molecule type" value="Genomic_DNA"/>
</dbReference>
<evidence type="ECO:0000313" key="1">
    <source>
        <dbReference type="EMBL" id="RAK36879.1"/>
    </source>
</evidence>
<dbReference type="OrthoDB" id="3395440at2"/>
<dbReference type="Proteomes" id="UP000249341">
    <property type="component" value="Unassembled WGS sequence"/>
</dbReference>
<evidence type="ECO:0000313" key="2">
    <source>
        <dbReference type="Proteomes" id="UP000249341"/>
    </source>
</evidence>
<dbReference type="RefSeq" id="WP_111650081.1">
    <property type="nucleotide sequence ID" value="NZ_JACHWI010000001.1"/>
</dbReference>
<reference evidence="1 2" key="1">
    <citation type="submission" date="2018-06" db="EMBL/GenBank/DDBJ databases">
        <title>Genomic Encyclopedia of Type Strains, Phase III (KMG-III): the genomes of soil and plant-associated and newly described type strains.</title>
        <authorList>
            <person name="Whitman W."/>
        </authorList>
    </citation>
    <scope>NUCLEOTIDE SEQUENCE [LARGE SCALE GENOMIC DNA]</scope>
    <source>
        <strain evidence="1 2">CGMCC 4.7090</strain>
    </source>
</reference>
<name>A0A327ZBF7_9ACTN</name>
<sequence length="90" mass="9898">MAEPHVTLDPYSLNPVEQKLRGPLEDQLSSALQAATTKITHQYDGQSVEQVTTMLLEQAKAGLHPDIAAGFNPDHEQLRHVAEEIVSRAN</sequence>
<keyword evidence="2" id="KW-1185">Reference proteome</keyword>
<organism evidence="1 2">
    <name type="scientific">Actinoplanes lutulentus</name>
    <dbReference type="NCBI Taxonomy" id="1287878"/>
    <lineage>
        <taxon>Bacteria</taxon>
        <taxon>Bacillati</taxon>
        <taxon>Actinomycetota</taxon>
        <taxon>Actinomycetes</taxon>
        <taxon>Micromonosporales</taxon>
        <taxon>Micromonosporaceae</taxon>
        <taxon>Actinoplanes</taxon>
    </lineage>
</organism>
<proteinExistence type="predicted"/>
<dbReference type="AlphaFoldDB" id="A0A327ZBF7"/>
<protein>
    <submittedName>
        <fullName evidence="1">Uncharacterized protein</fullName>
    </submittedName>
</protein>
<accession>A0A327ZBF7</accession>
<gene>
    <name evidence="1" type="ORF">B0I29_107141</name>
</gene>